<accession>A0ABY7RGA2</accession>
<dbReference type="InterPro" id="IPR009081">
    <property type="entry name" value="PP-bd_ACP"/>
</dbReference>
<evidence type="ECO:0000313" key="3">
    <source>
        <dbReference type="Proteomes" id="UP001214301"/>
    </source>
</evidence>
<organism evidence="2 3">
    <name type="scientific">Pseudomonas capeferrum</name>
    <dbReference type="NCBI Taxonomy" id="1495066"/>
    <lineage>
        <taxon>Bacteria</taxon>
        <taxon>Pseudomonadati</taxon>
        <taxon>Pseudomonadota</taxon>
        <taxon>Gammaproteobacteria</taxon>
        <taxon>Pseudomonadales</taxon>
        <taxon>Pseudomonadaceae</taxon>
        <taxon>Pseudomonas</taxon>
    </lineage>
</organism>
<dbReference type="Gene3D" id="1.10.1200.10">
    <property type="entry name" value="ACP-like"/>
    <property type="match status" value="1"/>
</dbReference>
<dbReference type="Pfam" id="PF00550">
    <property type="entry name" value="PP-binding"/>
    <property type="match status" value="1"/>
</dbReference>
<gene>
    <name evidence="2" type="ORF">PMC74_12245</name>
</gene>
<dbReference type="GeneID" id="301034951"/>
<dbReference type="EMBL" id="CP116669">
    <property type="protein sequence ID" value="WCI02607.1"/>
    <property type="molecule type" value="Genomic_DNA"/>
</dbReference>
<dbReference type="Proteomes" id="UP001214301">
    <property type="component" value="Chromosome"/>
</dbReference>
<sequence>MSNLSIEQRIRQALAQLLGDEVLAIEKQDSFRDFIGERFDSLMAVEVITAIEGCFEIEVDYLSDDVRYWFETLEKMETFVAQKLEDQLTLQAAE</sequence>
<dbReference type="SUPFAM" id="SSF47336">
    <property type="entry name" value="ACP-like"/>
    <property type="match status" value="1"/>
</dbReference>
<protein>
    <submittedName>
        <fullName evidence="2">Acyl carrier protein</fullName>
    </submittedName>
</protein>
<proteinExistence type="predicted"/>
<dbReference type="PROSITE" id="PS50075">
    <property type="entry name" value="CARRIER"/>
    <property type="match status" value="1"/>
</dbReference>
<evidence type="ECO:0000259" key="1">
    <source>
        <dbReference type="PROSITE" id="PS50075"/>
    </source>
</evidence>
<dbReference type="RefSeq" id="WP_033697761.1">
    <property type="nucleotide sequence ID" value="NZ_CP116669.1"/>
</dbReference>
<reference evidence="2 3" key="1">
    <citation type="journal article" date="2020" name="Front. Microbiol.">
        <title>Toward Biorecycling: Isolation of a Soil Bacterium That Grows on a Polyurethane Oligomer and Monomer.</title>
        <authorList>
            <person name="Espinosa M.J.C."/>
            <person name="Blanco A.C."/>
            <person name="Schmidgall T."/>
            <person name="Atanasoff-Kardjalieff A.K."/>
            <person name="Kappelmeyer U."/>
            <person name="Tischler D."/>
            <person name="Pieper D.H."/>
            <person name="Heipieper H.J."/>
            <person name="Eberlein C."/>
        </authorList>
    </citation>
    <scope>NUCLEOTIDE SEQUENCE [LARGE SCALE GENOMIC DNA]</scope>
    <source>
        <strain evidence="2 3">TDA1</strain>
    </source>
</reference>
<name>A0ABY7RGA2_9PSED</name>
<dbReference type="InterPro" id="IPR036736">
    <property type="entry name" value="ACP-like_sf"/>
</dbReference>
<evidence type="ECO:0000313" key="2">
    <source>
        <dbReference type="EMBL" id="WCI02607.1"/>
    </source>
</evidence>
<keyword evidence="3" id="KW-1185">Reference proteome</keyword>
<feature type="domain" description="Carrier" evidence="1">
    <location>
        <begin position="1"/>
        <end position="84"/>
    </location>
</feature>